<dbReference type="Pfam" id="PF03372">
    <property type="entry name" value="Exo_endo_phos"/>
    <property type="match status" value="1"/>
</dbReference>
<evidence type="ECO:0000256" key="1">
    <source>
        <dbReference type="SAM" id="SignalP"/>
    </source>
</evidence>
<dbReference type="Proteomes" id="UP000288178">
    <property type="component" value="Unassembled WGS sequence"/>
</dbReference>
<dbReference type="PANTHER" id="PTHR42834:SF1">
    <property type="entry name" value="ENDONUCLEASE_EXONUCLEASE_PHOSPHATASE FAMILY PROTEIN (AFU_ORTHOLOGUE AFUA_3G09210)"/>
    <property type="match status" value="1"/>
</dbReference>
<dbReference type="InterPro" id="IPR011049">
    <property type="entry name" value="Serralysin-like_metalloprot_C"/>
</dbReference>
<feature type="chain" id="PRO_5019136628" evidence="1">
    <location>
        <begin position="22"/>
        <end position="754"/>
    </location>
</feature>
<organism evidence="3 4">
    <name type="scientific">Rubrivivax albus</name>
    <dbReference type="NCBI Taxonomy" id="2499835"/>
    <lineage>
        <taxon>Bacteria</taxon>
        <taxon>Pseudomonadati</taxon>
        <taxon>Pseudomonadota</taxon>
        <taxon>Betaproteobacteria</taxon>
        <taxon>Burkholderiales</taxon>
        <taxon>Sphaerotilaceae</taxon>
        <taxon>Rubrivivax</taxon>
    </lineage>
</organism>
<gene>
    <name evidence="3" type="ORF">ENE75_00220</name>
</gene>
<dbReference type="CDD" id="cd04486">
    <property type="entry name" value="YhcR_OBF_like"/>
    <property type="match status" value="1"/>
</dbReference>
<proteinExistence type="predicted"/>
<sequence>MRLLHSIAAAALAACCLPAWAQASVTIPALQGSGLVSPLAGQRVTTEGVVTHVVNNGFFLQDPVGDGDPATSDGVFVFTSSAPTVNVGDVVRLTGTVTEFDVSGSTANPAAEARPLTELTSISGLTVLGSGSVAPTVVTLPVPEADGLERYEGMLVTLRGPQGDPLTVQQNFFQGRYGQLTVAAGGRRETPTNAHRPGTPEALALASLNARSTLLLDDNSSRQNPVPTPYLDPTSGVARAGDTVASLTGTIDFGLATNSSAGIVAYRLQPTMVPAFTASNPRPASPPAVGGNLKLAAFNVLNYFTTFTNGSDAFGNSGQTCTQGGSTPSASLCRGASNATEFERQRTKIVAALAAIDADVIGLMEIQNNGDIAAQHLADALNAVTGAGTWAVAGGAVSGGGTGTDAIRTAMLYKPGRLARVGAAVSDADPVHNRPPLAQTFEAANGERFTVIVNHFKSKGCGDATGPDLDQTDGQGCYNAQRTAQAHALAGFAASLTSGGGRVLITGDLNAYGQEDPITTLAAAGYADQLLRFGAAGAPVYSYVFDGAAGRLDHALASAPLAVLVTGATTWAINADEASLRDYNQEFKAPNLCSGAPCPADPYAPDVYRASDHDPVIVGLALYKPVAGDAGRNVLMGSTGDDLITGFAGADRLTGGTGGDLFAYTSMRDAGDVVTDFIPGEDRIDLRALLAPTGYAGEDAVADGVVRFRPALGGSTRVEVDLDGPSGGGAFRALLTLRGVSPVALDGRRDLLVK</sequence>
<keyword evidence="4" id="KW-1185">Reference proteome</keyword>
<dbReference type="InterPro" id="IPR047971">
    <property type="entry name" value="ExeM-like"/>
</dbReference>
<evidence type="ECO:0000259" key="2">
    <source>
        <dbReference type="Pfam" id="PF03372"/>
    </source>
</evidence>
<accession>A0A437JZA8</accession>
<evidence type="ECO:0000313" key="3">
    <source>
        <dbReference type="EMBL" id="RVT53371.1"/>
    </source>
</evidence>
<dbReference type="PROSITE" id="PS51257">
    <property type="entry name" value="PROKAR_LIPOPROTEIN"/>
    <property type="match status" value="1"/>
</dbReference>
<feature type="signal peptide" evidence="1">
    <location>
        <begin position="1"/>
        <end position="21"/>
    </location>
</feature>
<dbReference type="GO" id="GO:0004519">
    <property type="term" value="F:endonuclease activity"/>
    <property type="evidence" value="ECO:0007669"/>
    <property type="project" value="UniProtKB-KW"/>
</dbReference>
<comment type="caution">
    <text evidence="3">The sequence shown here is derived from an EMBL/GenBank/DDBJ whole genome shotgun (WGS) entry which is preliminary data.</text>
</comment>
<dbReference type="SUPFAM" id="SSF51120">
    <property type="entry name" value="beta-Roll"/>
    <property type="match status" value="1"/>
</dbReference>
<dbReference type="GO" id="GO:0005509">
    <property type="term" value="F:calcium ion binding"/>
    <property type="evidence" value="ECO:0007669"/>
    <property type="project" value="InterPro"/>
</dbReference>
<keyword evidence="3" id="KW-0255">Endonuclease</keyword>
<dbReference type="CDD" id="cd10283">
    <property type="entry name" value="MnuA_DNase1-like"/>
    <property type="match status" value="1"/>
</dbReference>
<dbReference type="InterPro" id="IPR005135">
    <property type="entry name" value="Endo/exonuclease/phosphatase"/>
</dbReference>
<dbReference type="Pfam" id="PF00353">
    <property type="entry name" value="HemolysinCabind"/>
    <property type="match status" value="1"/>
</dbReference>
<dbReference type="InterPro" id="IPR001343">
    <property type="entry name" value="Hemolysn_Ca-bd"/>
</dbReference>
<keyword evidence="3" id="KW-0540">Nuclease</keyword>
<dbReference type="PROSITE" id="PS00330">
    <property type="entry name" value="HEMOLYSIN_CALCIUM"/>
    <property type="match status" value="1"/>
</dbReference>
<dbReference type="AlphaFoldDB" id="A0A437JZA8"/>
<dbReference type="Gene3D" id="3.60.10.10">
    <property type="entry name" value="Endonuclease/exonuclease/phosphatase"/>
    <property type="match status" value="1"/>
</dbReference>
<dbReference type="NCBIfam" id="NF033681">
    <property type="entry name" value="ExeM_NucH_DNase"/>
    <property type="match status" value="1"/>
</dbReference>
<protein>
    <submittedName>
        <fullName evidence="3">ExeM/NucH family extracellular endonuclease</fullName>
    </submittedName>
</protein>
<feature type="domain" description="Endonuclease/exonuclease/phosphatase" evidence="2">
    <location>
        <begin position="336"/>
        <end position="613"/>
    </location>
</feature>
<evidence type="ECO:0000313" key="4">
    <source>
        <dbReference type="Proteomes" id="UP000288178"/>
    </source>
</evidence>
<dbReference type="PANTHER" id="PTHR42834">
    <property type="entry name" value="ENDONUCLEASE/EXONUCLEASE/PHOSPHATASE FAMILY PROTEIN (AFU_ORTHOLOGUE AFUA_3G09210)"/>
    <property type="match status" value="1"/>
</dbReference>
<keyword evidence="1" id="KW-0732">Signal</keyword>
<name>A0A437JZA8_9BURK</name>
<keyword evidence="3" id="KW-0378">Hydrolase</keyword>
<dbReference type="SUPFAM" id="SSF56219">
    <property type="entry name" value="DNase I-like"/>
    <property type="match status" value="1"/>
</dbReference>
<dbReference type="InterPro" id="IPR036691">
    <property type="entry name" value="Endo/exonu/phosph_ase_sf"/>
</dbReference>
<reference evidence="3 4" key="1">
    <citation type="submission" date="2019-01" db="EMBL/GenBank/DDBJ databases">
        <authorList>
            <person name="Chen W.-M."/>
        </authorList>
    </citation>
    <scope>NUCLEOTIDE SEQUENCE [LARGE SCALE GENOMIC DNA]</scope>
    <source>
        <strain evidence="3 4">ICH-3</strain>
    </source>
</reference>
<dbReference type="Gene3D" id="2.150.10.10">
    <property type="entry name" value="Serralysin-like metalloprotease, C-terminal"/>
    <property type="match status" value="1"/>
</dbReference>
<dbReference type="RefSeq" id="WP_128194456.1">
    <property type="nucleotide sequence ID" value="NZ_SACT01000001.1"/>
</dbReference>
<dbReference type="InterPro" id="IPR018511">
    <property type="entry name" value="Hemolysin-typ_Ca-bd_CS"/>
</dbReference>
<dbReference type="GO" id="GO:0005615">
    <property type="term" value="C:extracellular space"/>
    <property type="evidence" value="ECO:0007669"/>
    <property type="project" value="InterPro"/>
</dbReference>
<dbReference type="EMBL" id="SACT01000001">
    <property type="protein sequence ID" value="RVT53371.1"/>
    <property type="molecule type" value="Genomic_DNA"/>
</dbReference>
<dbReference type="OrthoDB" id="9800417at2"/>